<dbReference type="InterPro" id="IPR009060">
    <property type="entry name" value="UBA-like_sf"/>
</dbReference>
<accession>A0A9W9WLJ7</accession>
<dbReference type="EMBL" id="JAPWDQ010000015">
    <property type="protein sequence ID" value="KAJ5469632.1"/>
    <property type="molecule type" value="Genomic_DNA"/>
</dbReference>
<dbReference type="Gene3D" id="1.10.8.10">
    <property type="entry name" value="DNA helicase RuvA subunit, C-terminal domain"/>
    <property type="match status" value="1"/>
</dbReference>
<dbReference type="SMART" id="SM00546">
    <property type="entry name" value="CUE"/>
    <property type="match status" value="1"/>
</dbReference>
<dbReference type="GO" id="GO:0043130">
    <property type="term" value="F:ubiquitin binding"/>
    <property type="evidence" value="ECO:0007669"/>
    <property type="project" value="InterPro"/>
</dbReference>
<gene>
    <name evidence="3" type="ORF">N7539_009250</name>
</gene>
<dbReference type="Proteomes" id="UP001148312">
    <property type="component" value="Unassembled WGS sequence"/>
</dbReference>
<feature type="domain" description="CUE" evidence="2">
    <location>
        <begin position="374"/>
        <end position="417"/>
    </location>
</feature>
<dbReference type="GeneID" id="81629095"/>
<protein>
    <recommendedName>
        <fullName evidence="2">CUE domain-containing protein</fullName>
    </recommendedName>
</protein>
<feature type="compositionally biased region" description="Low complexity" evidence="1">
    <location>
        <begin position="696"/>
        <end position="705"/>
    </location>
</feature>
<feature type="region of interest" description="Disordered" evidence="1">
    <location>
        <begin position="430"/>
        <end position="459"/>
    </location>
</feature>
<feature type="compositionally biased region" description="Basic residues" evidence="1">
    <location>
        <begin position="721"/>
        <end position="735"/>
    </location>
</feature>
<comment type="caution">
    <text evidence="3">The sequence shown here is derived from an EMBL/GenBank/DDBJ whole genome shotgun (WGS) entry which is preliminary data.</text>
</comment>
<dbReference type="InterPro" id="IPR041800">
    <property type="entry name" value="ASCC2_CUE"/>
</dbReference>
<name>A0A9W9WLJ7_9EURO</name>
<dbReference type="PANTHER" id="PTHR21494">
    <property type="entry name" value="ACTIVATING SIGNAL COINTEGRATOR 1 COMPLEX SUBUNIT 2 ASC-1 COMPLEX SUBUNIT P100"/>
    <property type="match status" value="1"/>
</dbReference>
<sequence>MVHFPSYFSVNVQYPSPLACTSILASSLTCVTLNLYLAAGAVFNGGIPAASSSALPAVRRAIPSSDWDACLDAWTTLLAIRLNSAEQKFQDLAVEDSSIASFLDSFYQHAAVGDSGLQSGPKARQLRKLCFLTTRRYLLSLSSPPESLLSWRLLGNICCCYPASTALKTTLSAAWDLHDQEISSSIEQAKLHVISNLTSGAASLSSDTISDVRRLTILVSALPECGQSLMAGSDYIDALNEAYQIMASHEELRKILVANIYVGLISLMKETTNNMSLLLDQLFSLKASAGVGTSAAKMGPNLISDLICSSDLLQRLEKYLAGRPQKRGHDLLVLLRDYQKEMNPFHNRYQRRKRLDKGKQAAGVPTVPDELHAHRMSLVSQVQDLFPDLGSAFIVRLLDTYRDNPETVIAHLLDESLPPELQSLDRSERLPPMAEPHQDHLQPRATPPAINSPLQEPVPPRKNVFDNDVDLAELSLSGAAEGKVRFGRANPELTADEVLADRSKHAINKAAILSALATFDSDDDERDDTYDVADVGGTVDSATAGTDAEAEAVARNQKLAADQLDLTLLRAYKSNPAIFARDSATRRSQPRLALKRETTMTDEAIEGWAVMLSRDPKRLSKLENKLTDELGGGGSRSLNQPELAPTSYRKPQSIEESSDGEGESSGPGGGRGGRGGRGRGVPGRGRGRGGRGGGRPPQSGESGQQNSPIAHQRKEQNKASRANHNRRQQRAKKIARVGGLPG</sequence>
<dbReference type="Pfam" id="PF02845">
    <property type="entry name" value="CUE"/>
    <property type="match status" value="1"/>
</dbReference>
<dbReference type="AlphaFoldDB" id="A0A9W9WLJ7"/>
<reference evidence="3" key="1">
    <citation type="submission" date="2022-12" db="EMBL/GenBank/DDBJ databases">
        <authorList>
            <person name="Petersen C."/>
        </authorList>
    </citation>
    <scope>NUCLEOTIDE SEQUENCE</scope>
    <source>
        <strain evidence="3">IBT 30728</strain>
    </source>
</reference>
<evidence type="ECO:0000259" key="2">
    <source>
        <dbReference type="PROSITE" id="PS51140"/>
    </source>
</evidence>
<feature type="region of interest" description="Disordered" evidence="1">
    <location>
        <begin position="627"/>
        <end position="742"/>
    </location>
</feature>
<evidence type="ECO:0000313" key="4">
    <source>
        <dbReference type="Proteomes" id="UP001148312"/>
    </source>
</evidence>
<reference evidence="3" key="2">
    <citation type="journal article" date="2023" name="IMA Fungus">
        <title>Comparative genomic study of the Penicillium genus elucidates a diverse pangenome and 15 lateral gene transfer events.</title>
        <authorList>
            <person name="Petersen C."/>
            <person name="Sorensen T."/>
            <person name="Nielsen M.R."/>
            <person name="Sondergaard T.E."/>
            <person name="Sorensen J.L."/>
            <person name="Fitzpatrick D.A."/>
            <person name="Frisvad J.C."/>
            <person name="Nielsen K.L."/>
        </authorList>
    </citation>
    <scope>NUCLEOTIDE SEQUENCE</scope>
    <source>
        <strain evidence="3">IBT 30728</strain>
    </source>
</reference>
<dbReference type="InterPro" id="IPR052586">
    <property type="entry name" value="ASCC2"/>
</dbReference>
<feature type="compositionally biased region" description="Gly residues" evidence="1">
    <location>
        <begin position="663"/>
        <end position="695"/>
    </location>
</feature>
<evidence type="ECO:0000313" key="3">
    <source>
        <dbReference type="EMBL" id="KAJ5469632.1"/>
    </source>
</evidence>
<dbReference type="PANTHER" id="PTHR21494:SF0">
    <property type="entry name" value="ACTIVATING SIGNAL COINTEGRATOR 1 COMPLEX SUBUNIT 2"/>
    <property type="match status" value="1"/>
</dbReference>
<dbReference type="SUPFAM" id="SSF46934">
    <property type="entry name" value="UBA-like"/>
    <property type="match status" value="1"/>
</dbReference>
<dbReference type="PROSITE" id="PS51140">
    <property type="entry name" value="CUE"/>
    <property type="match status" value="1"/>
</dbReference>
<keyword evidence="4" id="KW-1185">Reference proteome</keyword>
<dbReference type="InterPro" id="IPR003892">
    <property type="entry name" value="CUE"/>
</dbReference>
<dbReference type="CDD" id="cd14364">
    <property type="entry name" value="CUE_ASCC2"/>
    <property type="match status" value="1"/>
</dbReference>
<evidence type="ECO:0000256" key="1">
    <source>
        <dbReference type="SAM" id="MobiDB-lite"/>
    </source>
</evidence>
<proteinExistence type="predicted"/>
<organism evidence="3 4">
    <name type="scientific">Penicillium diatomitis</name>
    <dbReference type="NCBI Taxonomy" id="2819901"/>
    <lineage>
        <taxon>Eukaryota</taxon>
        <taxon>Fungi</taxon>
        <taxon>Dikarya</taxon>
        <taxon>Ascomycota</taxon>
        <taxon>Pezizomycotina</taxon>
        <taxon>Eurotiomycetes</taxon>
        <taxon>Eurotiomycetidae</taxon>
        <taxon>Eurotiales</taxon>
        <taxon>Aspergillaceae</taxon>
        <taxon>Penicillium</taxon>
    </lineage>
</organism>
<dbReference type="RefSeq" id="XP_056786222.1">
    <property type="nucleotide sequence ID" value="XM_056938845.1"/>
</dbReference>